<dbReference type="InterPro" id="IPR057596">
    <property type="entry name" value="RDRP_core"/>
</dbReference>
<dbReference type="GO" id="GO:0003968">
    <property type="term" value="F:RNA-directed RNA polymerase activity"/>
    <property type="evidence" value="ECO:0007669"/>
    <property type="project" value="UniProtKB-KW"/>
</dbReference>
<feature type="region of interest" description="Disordered" evidence="9">
    <location>
        <begin position="215"/>
        <end position="235"/>
    </location>
</feature>
<evidence type="ECO:0000259" key="10">
    <source>
        <dbReference type="Pfam" id="PF05183"/>
    </source>
</evidence>
<accession>A0AAD6EV34</accession>
<dbReference type="EMBL" id="JAMRDG010000001">
    <property type="protein sequence ID" value="KAJ3702282.1"/>
    <property type="molecule type" value="Genomic_DNA"/>
</dbReference>
<evidence type="ECO:0000313" key="13">
    <source>
        <dbReference type="Proteomes" id="UP001210211"/>
    </source>
</evidence>
<dbReference type="InterPro" id="IPR007855">
    <property type="entry name" value="RDRP"/>
</dbReference>
<keyword evidence="5 8" id="KW-0694">RNA-binding</keyword>
<dbReference type="GO" id="GO:0003723">
    <property type="term" value="F:RNA binding"/>
    <property type="evidence" value="ECO:0007669"/>
    <property type="project" value="UniProtKB-KW"/>
</dbReference>
<dbReference type="InterPro" id="IPR058752">
    <property type="entry name" value="RDRP_C_head"/>
</dbReference>
<comment type="catalytic activity">
    <reaction evidence="7 8">
        <text>RNA(n) + a ribonucleoside 5'-triphosphate = RNA(n+1) + diphosphate</text>
        <dbReference type="Rhea" id="RHEA:21248"/>
        <dbReference type="Rhea" id="RHEA-COMP:14527"/>
        <dbReference type="Rhea" id="RHEA-COMP:17342"/>
        <dbReference type="ChEBI" id="CHEBI:33019"/>
        <dbReference type="ChEBI" id="CHEBI:61557"/>
        <dbReference type="ChEBI" id="CHEBI:140395"/>
        <dbReference type="EC" id="2.7.7.48"/>
    </reaction>
</comment>
<dbReference type="PANTHER" id="PTHR23079:SF55">
    <property type="entry name" value="RNA-DIRECTED RNA POLYMERASE"/>
    <property type="match status" value="1"/>
</dbReference>
<dbReference type="PANTHER" id="PTHR23079">
    <property type="entry name" value="RNA-DEPENDENT RNA POLYMERASE"/>
    <property type="match status" value="1"/>
</dbReference>
<evidence type="ECO:0000256" key="3">
    <source>
        <dbReference type="ARBA" id="ARBA00022679"/>
    </source>
</evidence>
<keyword evidence="3 8" id="KW-0808">Transferase</keyword>
<organism evidence="12 13">
    <name type="scientific">Rhynchospora tenuis</name>
    <dbReference type="NCBI Taxonomy" id="198213"/>
    <lineage>
        <taxon>Eukaryota</taxon>
        <taxon>Viridiplantae</taxon>
        <taxon>Streptophyta</taxon>
        <taxon>Embryophyta</taxon>
        <taxon>Tracheophyta</taxon>
        <taxon>Spermatophyta</taxon>
        <taxon>Magnoliopsida</taxon>
        <taxon>Liliopsida</taxon>
        <taxon>Poales</taxon>
        <taxon>Cyperaceae</taxon>
        <taxon>Cyperoideae</taxon>
        <taxon>Rhynchosporeae</taxon>
        <taxon>Rhynchospora</taxon>
    </lineage>
</organism>
<dbReference type="Pfam" id="PF05183">
    <property type="entry name" value="RdRP"/>
    <property type="match status" value="1"/>
</dbReference>
<evidence type="ECO:0000256" key="6">
    <source>
        <dbReference type="ARBA" id="ARBA00023158"/>
    </source>
</evidence>
<keyword evidence="6 8" id="KW-0943">RNA-mediated gene silencing</keyword>
<evidence type="ECO:0000256" key="9">
    <source>
        <dbReference type="SAM" id="MobiDB-lite"/>
    </source>
</evidence>
<evidence type="ECO:0000256" key="1">
    <source>
        <dbReference type="ARBA" id="ARBA00005762"/>
    </source>
</evidence>
<evidence type="ECO:0000256" key="7">
    <source>
        <dbReference type="ARBA" id="ARBA00048744"/>
    </source>
</evidence>
<evidence type="ECO:0000256" key="5">
    <source>
        <dbReference type="ARBA" id="ARBA00022884"/>
    </source>
</evidence>
<dbReference type="AlphaFoldDB" id="A0AAD6EV34"/>
<feature type="domain" description="RDRP C-terminal head" evidence="11">
    <location>
        <begin position="390"/>
        <end position="465"/>
    </location>
</feature>
<reference evidence="12 13" key="1">
    <citation type="journal article" date="2022" name="Cell">
        <title>Repeat-based holocentromeres influence genome architecture and karyotype evolution.</title>
        <authorList>
            <person name="Hofstatter P.G."/>
            <person name="Thangavel G."/>
            <person name="Lux T."/>
            <person name="Neumann P."/>
            <person name="Vondrak T."/>
            <person name="Novak P."/>
            <person name="Zhang M."/>
            <person name="Costa L."/>
            <person name="Castellani M."/>
            <person name="Scott A."/>
            <person name="Toegelov H."/>
            <person name="Fuchs J."/>
            <person name="Mata-Sucre Y."/>
            <person name="Dias Y."/>
            <person name="Vanzela A.L.L."/>
            <person name="Huettel B."/>
            <person name="Almeida C.C.S."/>
            <person name="Simkova H."/>
            <person name="Souza G."/>
            <person name="Pedrosa-Harand A."/>
            <person name="Macas J."/>
            <person name="Mayer K.F.X."/>
            <person name="Houben A."/>
            <person name="Marques A."/>
        </authorList>
    </citation>
    <scope>NUCLEOTIDE SEQUENCE [LARGE SCALE GENOMIC DNA]</scope>
    <source>
        <strain evidence="12">RhyTen1mFocal</strain>
    </source>
</reference>
<evidence type="ECO:0000256" key="4">
    <source>
        <dbReference type="ARBA" id="ARBA00022695"/>
    </source>
</evidence>
<comment type="function">
    <text evidence="8">Probably involved in the RNA silencing pathway and required for the generation of small interfering RNAs (siRNAs).</text>
</comment>
<dbReference type="Pfam" id="PF26253">
    <property type="entry name" value="RdRP_head"/>
    <property type="match status" value="1"/>
</dbReference>
<name>A0AAD6EV34_9POAL</name>
<keyword evidence="2 8" id="KW-0696">RNA-directed RNA polymerase</keyword>
<dbReference type="EC" id="2.7.7.48" evidence="8"/>
<comment type="similarity">
    <text evidence="1 8">Belongs to the RdRP family.</text>
</comment>
<proteinExistence type="inferred from homology"/>
<feature type="domain" description="RDRP core" evidence="10">
    <location>
        <begin position="3"/>
        <end position="336"/>
    </location>
</feature>
<evidence type="ECO:0000259" key="11">
    <source>
        <dbReference type="Pfam" id="PF26253"/>
    </source>
</evidence>
<comment type="caution">
    <text evidence="12">The sequence shown here is derived from an EMBL/GenBank/DDBJ whole genome shotgun (WGS) entry which is preliminary data.</text>
</comment>
<dbReference type="GO" id="GO:0031380">
    <property type="term" value="C:nuclear RNA-directed RNA polymerase complex"/>
    <property type="evidence" value="ECO:0007669"/>
    <property type="project" value="TreeGrafter"/>
</dbReference>
<protein>
    <recommendedName>
        <fullName evidence="8">RNA-dependent RNA polymerase</fullName>
        <ecNumber evidence="8">2.7.7.48</ecNumber>
    </recommendedName>
</protein>
<evidence type="ECO:0000256" key="2">
    <source>
        <dbReference type="ARBA" id="ARBA00022484"/>
    </source>
</evidence>
<evidence type="ECO:0000256" key="8">
    <source>
        <dbReference type="RuleBase" id="RU363098"/>
    </source>
</evidence>
<keyword evidence="13" id="KW-1185">Reference proteome</keyword>
<keyword evidence="4 8" id="KW-0548">Nucleotidyltransferase</keyword>
<dbReference type="GO" id="GO:0030422">
    <property type="term" value="P:siRNA processing"/>
    <property type="evidence" value="ECO:0007669"/>
    <property type="project" value="TreeGrafter"/>
</dbReference>
<evidence type="ECO:0000313" key="12">
    <source>
        <dbReference type="EMBL" id="KAJ3702282.1"/>
    </source>
</evidence>
<sequence>MRDQPKKVLLSRFLISLLHYGGVPSEFFLGLLSSALEEIETCVTDRNVAIKVVKNHSELDDYDLLLTMLDAGVPLCEPYLQYRLKDIITEKYKVLQEGKIPISNTYFLRGTADPTGTLSLNQVCVVSDEGQLSGDVLLYKYPGLHSSDIYKLQAVCLPEWEEIVGDSKYGIFFSTAGPCSLVDKMVNNNSGGDVYWVSQNPELLKKFTPSLPRLAPEENMSKKDSEQHIPSNMKKDEVESCEPSYAIGTAADCWLACMDHVLTCNLLGEEARNIMETKMEQLVNIYDDALDAAKTVKKVQVPNCLLVDLYPHFMDQKPKEKTYHSTSILGEIYDKVESFKSKMQKLQLIKMPLPSYRVVQKSCMDKWGYHFDQYLTEMSQVVGSVSDKNVSDINKTYQEVIDKYKEILYGGVKEFKRSTRLNFEIYDEACAIYKLDYDKTCEMRMAGYCWFAWHVAGEALCELCQLSRLGFII</sequence>
<dbReference type="Proteomes" id="UP001210211">
    <property type="component" value="Unassembled WGS sequence"/>
</dbReference>
<gene>
    <name evidence="12" type="ORF">LUZ61_005987</name>
</gene>